<protein>
    <submittedName>
        <fullName evidence="1">Molecular chaperone Tir</fullName>
    </submittedName>
</protein>
<evidence type="ECO:0000313" key="2">
    <source>
        <dbReference type="Proteomes" id="UP000077752"/>
    </source>
</evidence>
<dbReference type="InterPro" id="IPR035897">
    <property type="entry name" value="Toll_tir_struct_dom_sf"/>
</dbReference>
<comment type="caution">
    <text evidence="1">The sequence shown here is derived from an EMBL/GenBank/DDBJ whole genome shotgun (WGS) entry which is preliminary data.</text>
</comment>
<gene>
    <name evidence="1" type="ORF">AYO28_07880</name>
</gene>
<reference evidence="1 2" key="1">
    <citation type="submission" date="2016-03" db="EMBL/GenBank/DDBJ databases">
        <title>Draft Genome Assembly of Pseudomonas putida strain CBF10-2.</title>
        <authorList>
            <person name="Iyer R.S."/>
            <person name="Damania A."/>
        </authorList>
    </citation>
    <scope>NUCLEOTIDE SEQUENCE [LARGE SCALE GENOMIC DNA]</scope>
    <source>
        <strain evidence="1 2">CBF10-2</strain>
    </source>
</reference>
<name>A0A177SU97_PSEPU</name>
<dbReference type="AlphaFoldDB" id="A0A177SU97"/>
<organism evidence="1 2">
    <name type="scientific">Pseudomonas putida</name>
    <name type="common">Arthrobacter siderocapsulatus</name>
    <dbReference type="NCBI Taxonomy" id="303"/>
    <lineage>
        <taxon>Bacteria</taxon>
        <taxon>Pseudomonadati</taxon>
        <taxon>Pseudomonadota</taxon>
        <taxon>Gammaproteobacteria</taxon>
        <taxon>Pseudomonadales</taxon>
        <taxon>Pseudomonadaceae</taxon>
        <taxon>Pseudomonas</taxon>
    </lineage>
</organism>
<evidence type="ECO:0000313" key="1">
    <source>
        <dbReference type="EMBL" id="OAI94524.1"/>
    </source>
</evidence>
<dbReference type="Gene3D" id="3.40.50.10140">
    <property type="entry name" value="Toll/interleukin-1 receptor homology (TIR) domain"/>
    <property type="match status" value="1"/>
</dbReference>
<sequence length="156" mass="18171">MPVFISYRHPDRLDAFVINERLKLEGINTCLELFDPQARQTTDDICTLFNTNINACTHMITVLGQGGTDEWWIPFSLGSATQLNRRLAFYQCEGSLPGYLERWPILTRREHIDLFVSAYHDEQTFRRAISKDAAETNRNNAEFFHTDLKARLRRGF</sequence>
<dbReference type="RefSeq" id="WP_009399539.1">
    <property type="nucleotide sequence ID" value="NZ_LUCV01000005.1"/>
</dbReference>
<dbReference type="SUPFAM" id="SSF52200">
    <property type="entry name" value="Toll/Interleukin receptor TIR domain"/>
    <property type="match status" value="1"/>
</dbReference>
<proteinExistence type="predicted"/>
<dbReference type="EMBL" id="LUCV01000005">
    <property type="protein sequence ID" value="OAI94524.1"/>
    <property type="molecule type" value="Genomic_DNA"/>
</dbReference>
<dbReference type="Proteomes" id="UP000077752">
    <property type="component" value="Unassembled WGS sequence"/>
</dbReference>
<accession>A0A177SU97</accession>